<keyword evidence="4" id="KW-0804">Transcription</keyword>
<evidence type="ECO:0000256" key="4">
    <source>
        <dbReference type="ARBA" id="ARBA00023163"/>
    </source>
</evidence>
<dbReference type="InterPro" id="IPR005119">
    <property type="entry name" value="LysR_subst-bd"/>
</dbReference>
<dbReference type="GO" id="GO:0005829">
    <property type="term" value="C:cytosol"/>
    <property type="evidence" value="ECO:0007669"/>
    <property type="project" value="TreeGrafter"/>
</dbReference>
<dbReference type="GO" id="GO:0003700">
    <property type="term" value="F:DNA-binding transcription factor activity"/>
    <property type="evidence" value="ECO:0007669"/>
    <property type="project" value="InterPro"/>
</dbReference>
<evidence type="ECO:0000313" key="6">
    <source>
        <dbReference type="EMBL" id="QDO97617.1"/>
    </source>
</evidence>
<dbReference type="PROSITE" id="PS50931">
    <property type="entry name" value="HTH_LYSR"/>
    <property type="match status" value="1"/>
</dbReference>
<dbReference type="InterPro" id="IPR036390">
    <property type="entry name" value="WH_DNA-bd_sf"/>
</dbReference>
<organism evidence="6 7">
    <name type="scientific">Ferrovibrio terrae</name>
    <dbReference type="NCBI Taxonomy" id="2594003"/>
    <lineage>
        <taxon>Bacteria</taxon>
        <taxon>Pseudomonadati</taxon>
        <taxon>Pseudomonadota</taxon>
        <taxon>Alphaproteobacteria</taxon>
        <taxon>Rhodospirillales</taxon>
        <taxon>Rhodospirillaceae</taxon>
        <taxon>Ferrovibrio</taxon>
    </lineage>
</organism>
<dbReference type="KEGG" id="fer:FNB15_10195"/>
<evidence type="ECO:0000259" key="5">
    <source>
        <dbReference type="PROSITE" id="PS50931"/>
    </source>
</evidence>
<dbReference type="Proteomes" id="UP000317496">
    <property type="component" value="Chromosome"/>
</dbReference>
<evidence type="ECO:0000256" key="2">
    <source>
        <dbReference type="ARBA" id="ARBA00023015"/>
    </source>
</evidence>
<name>A0A516H1G9_9PROT</name>
<dbReference type="Gene3D" id="3.40.190.290">
    <property type="match status" value="1"/>
</dbReference>
<keyword evidence="2" id="KW-0805">Transcription regulation</keyword>
<dbReference type="OrthoDB" id="5297263at2"/>
<proteinExistence type="inferred from homology"/>
<dbReference type="EMBL" id="CP041636">
    <property type="protein sequence ID" value="QDO97617.1"/>
    <property type="molecule type" value="Genomic_DNA"/>
</dbReference>
<dbReference type="PANTHER" id="PTHR30419:SF2">
    <property type="entry name" value="LYSR FAMILY TRANSCRIPTIONAL REGULATOR"/>
    <property type="match status" value="1"/>
</dbReference>
<dbReference type="RefSeq" id="WP_144068598.1">
    <property type="nucleotide sequence ID" value="NZ_CP041636.1"/>
</dbReference>
<feature type="domain" description="HTH lysR-type" evidence="5">
    <location>
        <begin position="5"/>
        <end position="62"/>
    </location>
</feature>
<accession>A0A516H1G9</accession>
<dbReference type="SUPFAM" id="SSF53850">
    <property type="entry name" value="Periplasmic binding protein-like II"/>
    <property type="match status" value="1"/>
</dbReference>
<protein>
    <submittedName>
        <fullName evidence="6">LysR family transcriptional regulator</fullName>
    </submittedName>
</protein>
<keyword evidence="7" id="KW-1185">Reference proteome</keyword>
<sequence length="313" mass="33984">MKQLPRARAFTYFEAVARFGSIRKAASDLSIASSAVNRHILDLEQALGVELFERLARGVRLTSAGELLLGHLRRTSHDFDLTLSQIEELRGLRRGHIHLAVIEAVSGVVAEQIAAFQASHPRVTFVVDVMGSQEVVGAVVREEAHIGYAFNPPADRRFAIVAEAGQSLQAMMARHHPLAGHDRLRLSDCLPFPILLGDESLGGRRLLDSATEGSSLSLSPVVTGNSVAVMQTMAARSQAICFQIEIGARANRALVAIPLIDRNLRGRLVIGTSRNRQLPVAAAVFLESLKTDLIARQGRRGRSERAKNQSSAV</sequence>
<dbReference type="Gene3D" id="1.10.10.10">
    <property type="entry name" value="Winged helix-like DNA-binding domain superfamily/Winged helix DNA-binding domain"/>
    <property type="match status" value="1"/>
</dbReference>
<dbReference type="InterPro" id="IPR050950">
    <property type="entry name" value="HTH-type_LysR_regulators"/>
</dbReference>
<keyword evidence="3" id="KW-0238">DNA-binding</keyword>
<evidence type="ECO:0000313" key="7">
    <source>
        <dbReference type="Proteomes" id="UP000317496"/>
    </source>
</evidence>
<dbReference type="AlphaFoldDB" id="A0A516H1G9"/>
<gene>
    <name evidence="6" type="ORF">FNB15_10195</name>
</gene>
<dbReference type="InterPro" id="IPR036388">
    <property type="entry name" value="WH-like_DNA-bd_sf"/>
</dbReference>
<dbReference type="InterPro" id="IPR000847">
    <property type="entry name" value="LysR_HTH_N"/>
</dbReference>
<dbReference type="PANTHER" id="PTHR30419">
    <property type="entry name" value="HTH-TYPE TRANSCRIPTIONAL REGULATOR YBHD"/>
    <property type="match status" value="1"/>
</dbReference>
<dbReference type="GO" id="GO:0003677">
    <property type="term" value="F:DNA binding"/>
    <property type="evidence" value="ECO:0007669"/>
    <property type="project" value="UniProtKB-KW"/>
</dbReference>
<dbReference type="Pfam" id="PF00126">
    <property type="entry name" value="HTH_1"/>
    <property type="match status" value="1"/>
</dbReference>
<reference evidence="6 7" key="1">
    <citation type="submission" date="2019-07" db="EMBL/GenBank/DDBJ databases">
        <title>Genome sequencing for Ferrovibrio sp. K5.</title>
        <authorList>
            <person name="Park S.-J."/>
        </authorList>
    </citation>
    <scope>NUCLEOTIDE SEQUENCE [LARGE SCALE GENOMIC DNA]</scope>
    <source>
        <strain evidence="6 7">K5</strain>
    </source>
</reference>
<dbReference type="SUPFAM" id="SSF46785">
    <property type="entry name" value="Winged helix' DNA-binding domain"/>
    <property type="match status" value="1"/>
</dbReference>
<evidence type="ECO:0000256" key="3">
    <source>
        <dbReference type="ARBA" id="ARBA00023125"/>
    </source>
</evidence>
<comment type="similarity">
    <text evidence="1">Belongs to the LysR transcriptional regulatory family.</text>
</comment>
<evidence type="ECO:0000256" key="1">
    <source>
        <dbReference type="ARBA" id="ARBA00009437"/>
    </source>
</evidence>
<dbReference type="Pfam" id="PF03466">
    <property type="entry name" value="LysR_substrate"/>
    <property type="match status" value="1"/>
</dbReference>